<dbReference type="InterPro" id="IPR014719">
    <property type="entry name" value="Ribosomal_bL12_C/ClpS-like"/>
</dbReference>
<keyword evidence="2" id="KW-0687">Ribonucleoprotein</keyword>
<dbReference type="RefSeq" id="WP_110460380.1">
    <property type="nucleotide sequence ID" value="NZ_QKMR01000001.1"/>
</dbReference>
<keyword evidence="1" id="KW-1133">Transmembrane helix</keyword>
<evidence type="ECO:0000313" key="2">
    <source>
        <dbReference type="EMBL" id="PYG90181.1"/>
    </source>
</evidence>
<proteinExistence type="predicted"/>
<evidence type="ECO:0000313" key="3">
    <source>
        <dbReference type="Proteomes" id="UP000248132"/>
    </source>
</evidence>
<keyword evidence="3" id="KW-1185">Reference proteome</keyword>
<organism evidence="2 3">
    <name type="scientific">Ruminiclostridium sufflavum DSM 19573</name>
    <dbReference type="NCBI Taxonomy" id="1121337"/>
    <lineage>
        <taxon>Bacteria</taxon>
        <taxon>Bacillati</taxon>
        <taxon>Bacillota</taxon>
        <taxon>Clostridia</taxon>
        <taxon>Eubacteriales</taxon>
        <taxon>Oscillospiraceae</taxon>
        <taxon>Ruminiclostridium</taxon>
    </lineage>
</organism>
<dbReference type="AlphaFoldDB" id="A0A318XPE5"/>
<evidence type="ECO:0000256" key="1">
    <source>
        <dbReference type="SAM" id="Phobius"/>
    </source>
</evidence>
<gene>
    <name evidence="2" type="ORF">LY28_00061</name>
</gene>
<keyword evidence="1" id="KW-0472">Membrane</keyword>
<sequence length="89" mass="9975">MFIEIISSISAALLLLIFIVIDQLRKSLKRTNMTLDKIAPKIGVSDPADDDRIKALLADGRKIEAVKRYRELTGAGLKEATDYIEKLMQ</sequence>
<dbReference type="Gene3D" id="3.30.1390.10">
    <property type="match status" value="1"/>
</dbReference>
<feature type="transmembrane region" description="Helical" evidence="1">
    <location>
        <begin position="6"/>
        <end position="24"/>
    </location>
</feature>
<dbReference type="Proteomes" id="UP000248132">
    <property type="component" value="Unassembled WGS sequence"/>
</dbReference>
<keyword evidence="2" id="KW-0689">Ribosomal protein</keyword>
<dbReference type="EMBL" id="QKMR01000001">
    <property type="protein sequence ID" value="PYG90181.1"/>
    <property type="molecule type" value="Genomic_DNA"/>
</dbReference>
<accession>A0A318XPE5</accession>
<protein>
    <submittedName>
        <fullName evidence="2">Ribosomal protein L7/L12</fullName>
    </submittedName>
</protein>
<reference evidence="2 3" key="1">
    <citation type="submission" date="2018-06" db="EMBL/GenBank/DDBJ databases">
        <title>Genomic Encyclopedia of Type Strains, Phase I: the one thousand microbial genomes (KMG-I) project.</title>
        <authorList>
            <person name="Kyrpides N."/>
        </authorList>
    </citation>
    <scope>NUCLEOTIDE SEQUENCE [LARGE SCALE GENOMIC DNA]</scope>
    <source>
        <strain evidence="2 3">DSM 19573</strain>
    </source>
</reference>
<dbReference type="GO" id="GO:0005840">
    <property type="term" value="C:ribosome"/>
    <property type="evidence" value="ECO:0007669"/>
    <property type="project" value="UniProtKB-KW"/>
</dbReference>
<comment type="caution">
    <text evidence="2">The sequence shown here is derived from an EMBL/GenBank/DDBJ whole genome shotgun (WGS) entry which is preliminary data.</text>
</comment>
<dbReference type="OrthoDB" id="2157431at2"/>
<name>A0A318XPE5_9FIRM</name>
<keyword evidence="1" id="KW-0812">Transmembrane</keyword>